<gene>
    <name evidence="11" type="ORF">ZOSMA_157G00080</name>
</gene>
<feature type="domain" description="Protein kinase" evidence="10">
    <location>
        <begin position="483"/>
        <end position="768"/>
    </location>
</feature>
<accession>A0A0K9PXF6</accession>
<keyword evidence="12" id="KW-1185">Reference proteome</keyword>
<evidence type="ECO:0000256" key="6">
    <source>
        <dbReference type="ARBA" id="ARBA00023136"/>
    </source>
</evidence>
<dbReference type="PANTHER" id="PTHR48007:SF81">
    <property type="entry name" value="PROTEIN KINASE DOMAIN-CONTAINING PROTEIN"/>
    <property type="match status" value="1"/>
</dbReference>
<dbReference type="GO" id="GO:0005524">
    <property type="term" value="F:ATP binding"/>
    <property type="evidence" value="ECO:0007669"/>
    <property type="project" value="InterPro"/>
</dbReference>
<dbReference type="PROSITE" id="PS50011">
    <property type="entry name" value="PROTEIN_KINASE_DOM"/>
    <property type="match status" value="1"/>
</dbReference>
<dbReference type="Proteomes" id="UP000036987">
    <property type="component" value="Unassembled WGS sequence"/>
</dbReference>
<name>A0A0K9PXF6_ZOSMR</name>
<evidence type="ECO:0000256" key="2">
    <source>
        <dbReference type="ARBA" id="ARBA00022614"/>
    </source>
</evidence>
<keyword evidence="6 8" id="KW-0472">Membrane</keyword>
<comment type="subcellular location">
    <subcellularLocation>
        <location evidence="1">Membrane</location>
    </subcellularLocation>
</comment>
<dbReference type="STRING" id="29655.A0A0K9PXF6"/>
<dbReference type="Gene3D" id="3.80.10.10">
    <property type="entry name" value="Ribonuclease Inhibitor"/>
    <property type="match status" value="3"/>
</dbReference>
<dbReference type="EMBL" id="LFYR01000612">
    <property type="protein sequence ID" value="KMZ72932.1"/>
    <property type="molecule type" value="Genomic_DNA"/>
</dbReference>
<keyword evidence="4" id="KW-0677">Repeat</keyword>
<dbReference type="FunFam" id="3.30.200.20:FF:000433">
    <property type="entry name" value="Predicted protein"/>
    <property type="match status" value="1"/>
</dbReference>
<feature type="compositionally biased region" description="Polar residues" evidence="7">
    <location>
        <begin position="813"/>
        <end position="832"/>
    </location>
</feature>
<comment type="caution">
    <text evidence="11">The sequence shown here is derived from an EMBL/GenBank/DDBJ whole genome shotgun (WGS) entry which is preliminary data.</text>
</comment>
<keyword evidence="11" id="KW-0418">Kinase</keyword>
<evidence type="ECO:0000256" key="8">
    <source>
        <dbReference type="SAM" id="Phobius"/>
    </source>
</evidence>
<dbReference type="InterPro" id="IPR046959">
    <property type="entry name" value="PRK1-6/SRF4-like"/>
</dbReference>
<dbReference type="SUPFAM" id="SSF56112">
    <property type="entry name" value="Protein kinase-like (PK-like)"/>
    <property type="match status" value="1"/>
</dbReference>
<evidence type="ECO:0000256" key="5">
    <source>
        <dbReference type="ARBA" id="ARBA00022989"/>
    </source>
</evidence>
<dbReference type="InterPro" id="IPR032675">
    <property type="entry name" value="LRR_dom_sf"/>
</dbReference>
<dbReference type="PANTHER" id="PTHR48007">
    <property type="entry name" value="LEUCINE-RICH REPEAT RECEPTOR-LIKE PROTEIN KINASE PXC1"/>
    <property type="match status" value="1"/>
</dbReference>
<dbReference type="InterPro" id="IPR003591">
    <property type="entry name" value="Leu-rich_rpt_typical-subtyp"/>
</dbReference>
<evidence type="ECO:0000256" key="4">
    <source>
        <dbReference type="ARBA" id="ARBA00022737"/>
    </source>
</evidence>
<dbReference type="OrthoDB" id="676979at2759"/>
<dbReference type="Pfam" id="PF13855">
    <property type="entry name" value="LRR_8"/>
    <property type="match status" value="2"/>
</dbReference>
<keyword evidence="9" id="KW-0732">Signal</keyword>
<evidence type="ECO:0000256" key="1">
    <source>
        <dbReference type="ARBA" id="ARBA00004370"/>
    </source>
</evidence>
<dbReference type="GO" id="GO:0016020">
    <property type="term" value="C:membrane"/>
    <property type="evidence" value="ECO:0007669"/>
    <property type="project" value="UniProtKB-SubCell"/>
</dbReference>
<keyword evidence="2" id="KW-0433">Leucine-rich repeat</keyword>
<protein>
    <submittedName>
        <fullName evidence="11">Protein kinase superfamily protein</fullName>
    </submittedName>
</protein>
<dbReference type="Pfam" id="PF07714">
    <property type="entry name" value="PK_Tyr_Ser-Thr"/>
    <property type="match status" value="1"/>
</dbReference>
<keyword evidence="3 8" id="KW-0812">Transmembrane</keyword>
<proteinExistence type="predicted"/>
<dbReference type="Pfam" id="PF00560">
    <property type="entry name" value="LRR_1"/>
    <property type="match status" value="1"/>
</dbReference>
<dbReference type="Gene3D" id="3.30.200.20">
    <property type="entry name" value="Phosphorylase Kinase, domain 1"/>
    <property type="match status" value="1"/>
</dbReference>
<dbReference type="SUPFAM" id="SSF52058">
    <property type="entry name" value="L domain-like"/>
    <property type="match status" value="1"/>
</dbReference>
<dbReference type="InterPro" id="IPR000719">
    <property type="entry name" value="Prot_kinase_dom"/>
</dbReference>
<dbReference type="FunFam" id="3.80.10.10:FF:000383">
    <property type="entry name" value="Leucine-rich repeat receptor protein kinase EMS1"/>
    <property type="match status" value="1"/>
</dbReference>
<reference evidence="12" key="1">
    <citation type="journal article" date="2016" name="Nature">
        <title>The genome of the seagrass Zostera marina reveals angiosperm adaptation to the sea.</title>
        <authorList>
            <person name="Olsen J.L."/>
            <person name="Rouze P."/>
            <person name="Verhelst B."/>
            <person name="Lin Y.-C."/>
            <person name="Bayer T."/>
            <person name="Collen J."/>
            <person name="Dattolo E."/>
            <person name="De Paoli E."/>
            <person name="Dittami S."/>
            <person name="Maumus F."/>
            <person name="Michel G."/>
            <person name="Kersting A."/>
            <person name="Lauritano C."/>
            <person name="Lohaus R."/>
            <person name="Toepel M."/>
            <person name="Tonon T."/>
            <person name="Vanneste K."/>
            <person name="Amirebrahimi M."/>
            <person name="Brakel J."/>
            <person name="Bostroem C."/>
            <person name="Chovatia M."/>
            <person name="Grimwood J."/>
            <person name="Jenkins J.W."/>
            <person name="Jueterbock A."/>
            <person name="Mraz A."/>
            <person name="Stam W.T."/>
            <person name="Tice H."/>
            <person name="Bornberg-Bauer E."/>
            <person name="Green P.J."/>
            <person name="Pearson G.A."/>
            <person name="Procaccini G."/>
            <person name="Duarte C.M."/>
            <person name="Schmutz J."/>
            <person name="Reusch T.B.H."/>
            <person name="Van de Peer Y."/>
        </authorList>
    </citation>
    <scope>NUCLEOTIDE SEQUENCE [LARGE SCALE GENOMIC DNA]</scope>
    <source>
        <strain evidence="12">cv. Finnish</strain>
    </source>
</reference>
<feature type="transmembrane region" description="Helical" evidence="8">
    <location>
        <begin position="400"/>
        <end position="424"/>
    </location>
</feature>
<dbReference type="Pfam" id="PF08263">
    <property type="entry name" value="LRRNT_2"/>
    <property type="match status" value="1"/>
</dbReference>
<evidence type="ECO:0000256" key="7">
    <source>
        <dbReference type="SAM" id="MobiDB-lite"/>
    </source>
</evidence>
<evidence type="ECO:0000313" key="12">
    <source>
        <dbReference type="Proteomes" id="UP000036987"/>
    </source>
</evidence>
<evidence type="ECO:0000313" key="11">
    <source>
        <dbReference type="EMBL" id="KMZ72932.1"/>
    </source>
</evidence>
<feature type="chain" id="PRO_5005528022" evidence="9">
    <location>
        <begin position="34"/>
        <end position="859"/>
    </location>
</feature>
<dbReference type="InterPro" id="IPR013210">
    <property type="entry name" value="LRR_N_plant-typ"/>
</dbReference>
<keyword evidence="5 8" id="KW-1133">Transmembrane helix</keyword>
<dbReference type="GO" id="GO:0004672">
    <property type="term" value="F:protein kinase activity"/>
    <property type="evidence" value="ECO:0007669"/>
    <property type="project" value="InterPro"/>
</dbReference>
<evidence type="ECO:0000259" key="10">
    <source>
        <dbReference type="PROSITE" id="PS50011"/>
    </source>
</evidence>
<feature type="region of interest" description="Disordered" evidence="7">
    <location>
        <begin position="813"/>
        <end position="859"/>
    </location>
</feature>
<dbReference type="AlphaFoldDB" id="A0A0K9PXF6"/>
<keyword evidence="11" id="KW-0808">Transferase</keyword>
<dbReference type="FunFam" id="1.10.510.10:FF:000448">
    <property type="entry name" value="Putative LRR receptor-like serine/threonine-protein kinase"/>
    <property type="match status" value="1"/>
</dbReference>
<dbReference type="OMA" id="QEGDIHQ"/>
<sequence length="859" mass="94339">MSHRLSARPSRLSLLFFVLVFFFIGTLEEVVFGQRLGSKEELRGLYSLRSSLGIKAKNWPRKTDPCERWDGITCQGGRVTALDLSVLSRTRLGKISPFFSVDGLRNLTSLTVFNSTGFTLSGSIPDWFGSQLSNSVSILDLRLSSITGSIPSSVGNMTGLVELSLSGNLFTGEIPASFAQLRNLTKLDLSNNMFTDSFPPILGDLLSLKLLNVGHNSLSGSIPNELSGLTRLELLDFGNNSFVGSLPVTMFQRLIQLNSLSLSNNKFSGDLPDSLWSLSKLRFLDVSDNNFTGSLLGTAASFNVTDGDLNFANNLFYGILPSWIGLRSLDVSGNYFQGDLPLFQNGNQNVSVQTNCFRNATSQRNVDDCSSFYASKGLEYEDVDPSTPNQNTGRNSRNKLMYILVGVFGGLFLILVPLLLLCFCKKKSKAVTNQQPTRSRDLVSSGRRASNLGATSNLGFSLNLSAVGDSFTYDQLLQATSNFSNENLIKHGHSGDLYHGNLSSGARVVVKRVDVRILKKEPYLVELDFFARASHTRLVPLLGHCLENDNEKLIVYKYMPNGDLSTALFRKPENEEEGLQSLDWITRLKIAIGVAEALCYMHHECTPPLIHRDIQASSVILDDRFEVRLGSMSEVCVQEGGSHQNPITKFLRFSQSSDQTTPGPPSATCAYDVYCMGKVLLELVTGNLGISASNDAVTNAWLDKTLANISIYDKDLLTNILDPSLILDEDLMEEVWAMAIVAMSCLNPRPSKRPQVKYVLKALENPLKVVRDETISSSARLRATSSRGSWNAALFGSWRSSSDIASNSAVNKDTNAKYSGNMGSQGSVGEQSFNRRRPSKEIFPEPSTSVFPNSLDDIL</sequence>
<evidence type="ECO:0000256" key="3">
    <source>
        <dbReference type="ARBA" id="ARBA00022692"/>
    </source>
</evidence>
<dbReference type="InterPro" id="IPR001611">
    <property type="entry name" value="Leu-rich_rpt"/>
</dbReference>
<organism evidence="11 12">
    <name type="scientific">Zostera marina</name>
    <name type="common">Eelgrass</name>
    <dbReference type="NCBI Taxonomy" id="29655"/>
    <lineage>
        <taxon>Eukaryota</taxon>
        <taxon>Viridiplantae</taxon>
        <taxon>Streptophyta</taxon>
        <taxon>Embryophyta</taxon>
        <taxon>Tracheophyta</taxon>
        <taxon>Spermatophyta</taxon>
        <taxon>Magnoliopsida</taxon>
        <taxon>Liliopsida</taxon>
        <taxon>Zosteraceae</taxon>
        <taxon>Zostera</taxon>
    </lineage>
</organism>
<dbReference type="Gene3D" id="1.10.510.10">
    <property type="entry name" value="Transferase(Phosphotransferase) domain 1"/>
    <property type="match status" value="1"/>
</dbReference>
<dbReference type="InterPro" id="IPR001245">
    <property type="entry name" value="Ser-Thr/Tyr_kinase_cat_dom"/>
</dbReference>
<dbReference type="InterPro" id="IPR011009">
    <property type="entry name" value="Kinase-like_dom_sf"/>
</dbReference>
<evidence type="ECO:0000256" key="9">
    <source>
        <dbReference type="SAM" id="SignalP"/>
    </source>
</evidence>
<dbReference type="SMART" id="SM00369">
    <property type="entry name" value="LRR_TYP"/>
    <property type="match status" value="4"/>
</dbReference>
<feature type="signal peptide" evidence="9">
    <location>
        <begin position="1"/>
        <end position="33"/>
    </location>
</feature>